<reference evidence="1" key="1">
    <citation type="submission" date="2020-03" db="EMBL/GenBank/DDBJ databases">
        <authorList>
            <person name="Kislichkina A."/>
            <person name="Dentovskaya S."/>
            <person name="Shaikhutdinov R."/>
            <person name="Ivanov S."/>
            <person name="Sizova A."/>
            <person name="Solomentsev V."/>
            <person name="Bogun A."/>
        </authorList>
    </citation>
    <scope>NUCLEOTIDE SEQUENCE</scope>
    <source>
        <strain evidence="1">SCPM-O-B-8025</strain>
    </source>
</reference>
<evidence type="ECO:0000313" key="1">
    <source>
        <dbReference type="EMBL" id="NIL26263.1"/>
    </source>
</evidence>
<dbReference type="Proteomes" id="UP000698240">
    <property type="component" value="Unassembled WGS sequence"/>
</dbReference>
<dbReference type="EMBL" id="JAASAN010000002">
    <property type="protein sequence ID" value="NIL26263.1"/>
    <property type="molecule type" value="Genomic_DNA"/>
</dbReference>
<accession>A0AA90XT54</accession>
<evidence type="ECO:0000313" key="2">
    <source>
        <dbReference type="Proteomes" id="UP000698240"/>
    </source>
</evidence>
<protein>
    <submittedName>
        <fullName evidence="1">Gluconate 5-dehydrogenase</fullName>
    </submittedName>
</protein>
<gene>
    <name evidence="1" type="ORF">HB980_06855</name>
</gene>
<dbReference type="AlphaFoldDB" id="A0AA90XT54"/>
<proteinExistence type="predicted"/>
<organism evidence="1 2">
    <name type="scientific">Yersinia massiliensis</name>
    <dbReference type="NCBI Taxonomy" id="419257"/>
    <lineage>
        <taxon>Bacteria</taxon>
        <taxon>Pseudomonadati</taxon>
        <taxon>Pseudomonadota</taxon>
        <taxon>Gammaproteobacteria</taxon>
        <taxon>Enterobacterales</taxon>
        <taxon>Yersiniaceae</taxon>
        <taxon>Yersinia</taxon>
    </lineage>
</organism>
<name>A0AA90XT54_9GAMM</name>
<comment type="caution">
    <text evidence="1">The sequence shown here is derived from an EMBL/GenBank/DDBJ whole genome shotgun (WGS) entry which is preliminary data.</text>
</comment>
<sequence>MRDDFTASLRSACPLRNSHFVSYLKALTGLLFINAGREKR</sequence>
<dbReference type="RefSeq" id="WP_099461818.1">
    <property type="nucleotide sequence ID" value="NZ_CABHYD010000357.1"/>
</dbReference>